<dbReference type="GO" id="GO:0005634">
    <property type="term" value="C:nucleus"/>
    <property type="evidence" value="ECO:0007669"/>
    <property type="project" value="UniProtKB-SubCell"/>
</dbReference>
<dbReference type="InterPro" id="IPR000315">
    <property type="entry name" value="Znf_B-box"/>
</dbReference>
<dbReference type="InterPro" id="IPR049808">
    <property type="entry name" value="CONSTANS-like_Bbox1"/>
</dbReference>
<feature type="domain" description="CCT" evidence="10">
    <location>
        <begin position="435"/>
        <end position="477"/>
    </location>
</feature>
<accession>A0AAV0PRD6</accession>
<reference evidence="11" key="1">
    <citation type="submission" date="2022-08" db="EMBL/GenBank/DDBJ databases">
        <authorList>
            <person name="Gutierrez-Valencia J."/>
        </authorList>
    </citation>
    <scope>NUCLEOTIDE SEQUENCE</scope>
</reference>
<dbReference type="Pfam" id="PF06203">
    <property type="entry name" value="CCT"/>
    <property type="match status" value="1"/>
</dbReference>
<sequence length="521" mass="55621">MTSLFPKIYYPAGLPKIFTWPSFLHVSFSLPNLIAIFPPSSPSHFLAQPPIFSLDFFSPPSDQTARAANPKLKKIETVSTSPAASMGTQIEIFKATSMAAAAASAVVGGGWGAMSAKRCDSCKTADATAFSRADSAFLCLPCDGRIHYGSSNGSNNNKPVSRHQRVLMCDVCEQAPAAVTCKADAASLCVTCDLDIHTANPVARRHERVPIEPFVDSVSGEVGNRAYSSGFGIMVPKGNEGGNGGGGGCDYDHEADGVSWMLPGGIVGAGCGLIPQLNQKLGERGKFSGGQFFGEMDELLEFEYGNPLDGRFQPSYSCGSDGVVPVQSKPLPLQLPATTLGHPILLTGHEIGLEFDFSGSKLSSFSYPTQSSLSNSVSSSSHDAGIVPDGSSNSMSEISFSFDHPNVPISSAPTTANPNHHQQAPAAQQLCGRDREARVMRYREKRKNRKFEKTIRYASRKAYAETRPRIKGRFAKRSENNTMEPDFESCLYGSAAVAAAAASLSFLGDIDSPFDLVPSFR</sequence>
<evidence type="ECO:0000313" key="12">
    <source>
        <dbReference type="Proteomes" id="UP001154282"/>
    </source>
</evidence>
<keyword evidence="6 8" id="KW-0539">Nucleus</keyword>
<keyword evidence="12" id="KW-1185">Reference proteome</keyword>
<evidence type="ECO:0000259" key="9">
    <source>
        <dbReference type="PROSITE" id="PS50119"/>
    </source>
</evidence>
<evidence type="ECO:0000256" key="7">
    <source>
        <dbReference type="PROSITE-ProRule" id="PRU00024"/>
    </source>
</evidence>
<dbReference type="GO" id="GO:0009909">
    <property type="term" value="P:regulation of flower development"/>
    <property type="evidence" value="ECO:0007669"/>
    <property type="project" value="InterPro"/>
</dbReference>
<keyword evidence="4 7" id="KW-0863">Zinc-finger</keyword>
<evidence type="ECO:0000256" key="5">
    <source>
        <dbReference type="ARBA" id="ARBA00022833"/>
    </source>
</evidence>
<protein>
    <submittedName>
        <fullName evidence="11">Uncharacterized protein</fullName>
    </submittedName>
</protein>
<dbReference type="PROSITE" id="PS50119">
    <property type="entry name" value="ZF_BBOX"/>
    <property type="match status" value="1"/>
</dbReference>
<dbReference type="PANTHER" id="PTHR31319">
    <property type="entry name" value="ZINC FINGER PROTEIN CONSTANS-LIKE 4"/>
    <property type="match status" value="1"/>
</dbReference>
<name>A0AAV0PRD6_9ROSI</name>
<comment type="subcellular location">
    <subcellularLocation>
        <location evidence="1 8">Nucleus</location>
    </subcellularLocation>
</comment>
<evidence type="ECO:0000259" key="10">
    <source>
        <dbReference type="PROSITE" id="PS51017"/>
    </source>
</evidence>
<gene>
    <name evidence="11" type="ORF">LITE_LOCUS39585</name>
</gene>
<dbReference type="CDD" id="cd19821">
    <property type="entry name" value="Bbox1_BBX-like"/>
    <property type="match status" value="2"/>
</dbReference>
<comment type="similarity">
    <text evidence="2">Belongs to the CONSTANS family.</text>
</comment>
<comment type="caution">
    <text evidence="11">The sequence shown here is derived from an EMBL/GenBank/DDBJ whole genome shotgun (WGS) entry which is preliminary data.</text>
</comment>
<feature type="domain" description="B box-type" evidence="9">
    <location>
        <begin position="164"/>
        <end position="211"/>
    </location>
</feature>
<evidence type="ECO:0000256" key="1">
    <source>
        <dbReference type="ARBA" id="ARBA00004123"/>
    </source>
</evidence>
<keyword evidence="3" id="KW-0479">Metal-binding</keyword>
<keyword evidence="5" id="KW-0862">Zinc</keyword>
<evidence type="ECO:0000256" key="2">
    <source>
        <dbReference type="ARBA" id="ARBA00010024"/>
    </source>
</evidence>
<dbReference type="PANTHER" id="PTHR31319:SF77">
    <property type="entry name" value="ZINC FINGER PROTEIN CONSTANS-LIKE 4"/>
    <property type="match status" value="1"/>
</dbReference>
<dbReference type="AlphaFoldDB" id="A0AAV0PRD6"/>
<dbReference type="PROSITE" id="PS51017">
    <property type="entry name" value="CCT"/>
    <property type="match status" value="1"/>
</dbReference>
<evidence type="ECO:0000256" key="6">
    <source>
        <dbReference type="ARBA" id="ARBA00023242"/>
    </source>
</evidence>
<dbReference type="Pfam" id="PF00643">
    <property type="entry name" value="zf-B_box"/>
    <property type="match status" value="1"/>
</dbReference>
<dbReference type="InterPro" id="IPR010402">
    <property type="entry name" value="CCT_domain"/>
</dbReference>
<dbReference type="GO" id="GO:0003700">
    <property type="term" value="F:DNA-binding transcription factor activity"/>
    <property type="evidence" value="ECO:0007669"/>
    <property type="project" value="TreeGrafter"/>
</dbReference>
<proteinExistence type="inferred from homology"/>
<dbReference type="SMART" id="SM00336">
    <property type="entry name" value="BBOX"/>
    <property type="match status" value="2"/>
</dbReference>
<evidence type="ECO:0000256" key="8">
    <source>
        <dbReference type="PROSITE-ProRule" id="PRU00357"/>
    </source>
</evidence>
<dbReference type="InterPro" id="IPR045281">
    <property type="entry name" value="CONSTANS-like"/>
</dbReference>
<dbReference type="EMBL" id="CAMGYJ010000009">
    <property type="protein sequence ID" value="CAI0473315.1"/>
    <property type="molecule type" value="Genomic_DNA"/>
</dbReference>
<organism evidence="11 12">
    <name type="scientific">Linum tenue</name>
    <dbReference type="NCBI Taxonomy" id="586396"/>
    <lineage>
        <taxon>Eukaryota</taxon>
        <taxon>Viridiplantae</taxon>
        <taxon>Streptophyta</taxon>
        <taxon>Embryophyta</taxon>
        <taxon>Tracheophyta</taxon>
        <taxon>Spermatophyta</taxon>
        <taxon>Magnoliopsida</taxon>
        <taxon>eudicotyledons</taxon>
        <taxon>Gunneridae</taxon>
        <taxon>Pentapetalae</taxon>
        <taxon>rosids</taxon>
        <taxon>fabids</taxon>
        <taxon>Malpighiales</taxon>
        <taxon>Linaceae</taxon>
        <taxon>Linum</taxon>
    </lineage>
</organism>
<dbReference type="GO" id="GO:0008270">
    <property type="term" value="F:zinc ion binding"/>
    <property type="evidence" value="ECO:0007669"/>
    <property type="project" value="UniProtKB-KW"/>
</dbReference>
<evidence type="ECO:0000256" key="4">
    <source>
        <dbReference type="ARBA" id="ARBA00022771"/>
    </source>
</evidence>
<evidence type="ECO:0000313" key="11">
    <source>
        <dbReference type="EMBL" id="CAI0473315.1"/>
    </source>
</evidence>
<evidence type="ECO:0000256" key="3">
    <source>
        <dbReference type="ARBA" id="ARBA00022723"/>
    </source>
</evidence>
<dbReference type="Proteomes" id="UP001154282">
    <property type="component" value="Unassembled WGS sequence"/>
</dbReference>